<sequence length="109" mass="12417">MYLVYMPCVHTYIMCVTGILCVRDRNRIVFLGCSGVPPIQLRRPLAGTDVARFHRRNGYIVLYVPRRLDIRFCCSRPDSIVRAELHIAVDDIQETDTCSGIRCPRSASS</sequence>
<evidence type="ECO:0000313" key="2">
    <source>
        <dbReference type="Proteomes" id="UP001160148"/>
    </source>
</evidence>
<dbReference type="AlphaFoldDB" id="A0AAV0WRV6"/>
<proteinExistence type="predicted"/>
<name>A0AAV0WRV6_9HEMI</name>
<keyword evidence="2" id="KW-1185">Reference proteome</keyword>
<reference evidence="1 2" key="1">
    <citation type="submission" date="2023-01" db="EMBL/GenBank/DDBJ databases">
        <authorList>
            <person name="Whitehead M."/>
        </authorList>
    </citation>
    <scope>NUCLEOTIDE SEQUENCE [LARGE SCALE GENOMIC DNA]</scope>
</reference>
<gene>
    <name evidence="1" type="ORF">MEUPH1_LOCUS14141</name>
</gene>
<evidence type="ECO:0000313" key="1">
    <source>
        <dbReference type="EMBL" id="CAI6358645.1"/>
    </source>
</evidence>
<comment type="caution">
    <text evidence="1">The sequence shown here is derived from an EMBL/GenBank/DDBJ whole genome shotgun (WGS) entry which is preliminary data.</text>
</comment>
<organism evidence="1 2">
    <name type="scientific">Macrosiphum euphorbiae</name>
    <name type="common">potato aphid</name>
    <dbReference type="NCBI Taxonomy" id="13131"/>
    <lineage>
        <taxon>Eukaryota</taxon>
        <taxon>Metazoa</taxon>
        <taxon>Ecdysozoa</taxon>
        <taxon>Arthropoda</taxon>
        <taxon>Hexapoda</taxon>
        <taxon>Insecta</taxon>
        <taxon>Pterygota</taxon>
        <taxon>Neoptera</taxon>
        <taxon>Paraneoptera</taxon>
        <taxon>Hemiptera</taxon>
        <taxon>Sternorrhyncha</taxon>
        <taxon>Aphidomorpha</taxon>
        <taxon>Aphidoidea</taxon>
        <taxon>Aphididae</taxon>
        <taxon>Macrosiphini</taxon>
        <taxon>Macrosiphum</taxon>
    </lineage>
</organism>
<accession>A0AAV0WRV6</accession>
<protein>
    <submittedName>
        <fullName evidence="1">Uncharacterized protein</fullName>
    </submittedName>
</protein>
<dbReference type="EMBL" id="CARXXK010000002">
    <property type="protein sequence ID" value="CAI6358645.1"/>
    <property type="molecule type" value="Genomic_DNA"/>
</dbReference>
<dbReference type="Proteomes" id="UP001160148">
    <property type="component" value="Unassembled WGS sequence"/>
</dbReference>